<sequence>MNDTKETAIDVGWLDEYAGEALAVIAALHEDATKALQDDERADGEPPARSVSE</sequence>
<gene>
    <name evidence="1" type="ORF">JHE00_25730</name>
</gene>
<dbReference type="Proteomes" id="UP000635245">
    <property type="component" value="Unassembled WGS sequence"/>
</dbReference>
<dbReference type="EMBL" id="JAENJH010000007">
    <property type="protein sequence ID" value="MBK1787743.1"/>
    <property type="molecule type" value="Genomic_DNA"/>
</dbReference>
<accession>A0A934QWI8</accession>
<evidence type="ECO:0000313" key="2">
    <source>
        <dbReference type="Proteomes" id="UP000635245"/>
    </source>
</evidence>
<protein>
    <submittedName>
        <fullName evidence="1">Uncharacterized protein</fullName>
    </submittedName>
</protein>
<proteinExistence type="predicted"/>
<reference evidence="1" key="1">
    <citation type="submission" date="2020-12" db="EMBL/GenBank/DDBJ databases">
        <title>Prauserella sp. ASG 168, a novel actinomycete isolated from cave rock.</title>
        <authorList>
            <person name="Suriyachadkun C."/>
        </authorList>
    </citation>
    <scope>NUCLEOTIDE SEQUENCE</scope>
    <source>
        <strain evidence="1">ASG 168</strain>
    </source>
</reference>
<organism evidence="1 2">
    <name type="scientific">Prauserella cavernicola</name>
    <dbReference type="NCBI Taxonomy" id="2800127"/>
    <lineage>
        <taxon>Bacteria</taxon>
        <taxon>Bacillati</taxon>
        <taxon>Actinomycetota</taxon>
        <taxon>Actinomycetes</taxon>
        <taxon>Pseudonocardiales</taxon>
        <taxon>Pseudonocardiaceae</taxon>
        <taxon>Prauserella</taxon>
    </lineage>
</organism>
<keyword evidence="2" id="KW-1185">Reference proteome</keyword>
<dbReference type="RefSeq" id="WP_200322695.1">
    <property type="nucleotide sequence ID" value="NZ_JAENJH010000007.1"/>
</dbReference>
<name>A0A934QWI8_9PSEU</name>
<evidence type="ECO:0000313" key="1">
    <source>
        <dbReference type="EMBL" id="MBK1787743.1"/>
    </source>
</evidence>
<comment type="caution">
    <text evidence="1">The sequence shown here is derived from an EMBL/GenBank/DDBJ whole genome shotgun (WGS) entry which is preliminary data.</text>
</comment>
<dbReference type="AlphaFoldDB" id="A0A934QWI8"/>